<proteinExistence type="predicted"/>
<sequence length="129" mass="14233">MAIQSEGQITWPFQFHSGSETECRAAIEVSLRRHFHLKGMRSPRSLSSPDRPALTPGSGQRSRIKKIGGAPVRVTSALHHFQRSHHLVEGTETLSGDGSHPGITQLGRKDLMEHSSLFRFRASNSVPKA</sequence>
<reference evidence="2 3" key="1">
    <citation type="submission" date="2021-06" db="EMBL/GenBank/DDBJ databases">
        <title>Caerostris darwini draft genome.</title>
        <authorList>
            <person name="Kono N."/>
            <person name="Arakawa K."/>
        </authorList>
    </citation>
    <scope>NUCLEOTIDE SEQUENCE [LARGE SCALE GENOMIC DNA]</scope>
</reference>
<dbReference type="EMBL" id="BPLQ01015033">
    <property type="protein sequence ID" value="GIY85354.1"/>
    <property type="molecule type" value="Genomic_DNA"/>
</dbReference>
<feature type="region of interest" description="Disordered" evidence="1">
    <location>
        <begin position="39"/>
        <end position="64"/>
    </location>
</feature>
<evidence type="ECO:0000313" key="3">
    <source>
        <dbReference type="Proteomes" id="UP001054837"/>
    </source>
</evidence>
<evidence type="ECO:0000313" key="2">
    <source>
        <dbReference type="EMBL" id="GIY85354.1"/>
    </source>
</evidence>
<accession>A0AAV4WUN2</accession>
<protein>
    <submittedName>
        <fullName evidence="2">Uncharacterized protein</fullName>
    </submittedName>
</protein>
<keyword evidence="3" id="KW-1185">Reference proteome</keyword>
<organism evidence="2 3">
    <name type="scientific">Caerostris darwini</name>
    <dbReference type="NCBI Taxonomy" id="1538125"/>
    <lineage>
        <taxon>Eukaryota</taxon>
        <taxon>Metazoa</taxon>
        <taxon>Ecdysozoa</taxon>
        <taxon>Arthropoda</taxon>
        <taxon>Chelicerata</taxon>
        <taxon>Arachnida</taxon>
        <taxon>Araneae</taxon>
        <taxon>Araneomorphae</taxon>
        <taxon>Entelegynae</taxon>
        <taxon>Araneoidea</taxon>
        <taxon>Araneidae</taxon>
        <taxon>Caerostris</taxon>
    </lineage>
</organism>
<dbReference type="Proteomes" id="UP001054837">
    <property type="component" value="Unassembled WGS sequence"/>
</dbReference>
<dbReference type="AlphaFoldDB" id="A0AAV4WUN2"/>
<feature type="compositionally biased region" description="Low complexity" evidence="1">
    <location>
        <begin position="42"/>
        <end position="52"/>
    </location>
</feature>
<name>A0AAV4WUN2_9ARAC</name>
<evidence type="ECO:0000256" key="1">
    <source>
        <dbReference type="SAM" id="MobiDB-lite"/>
    </source>
</evidence>
<gene>
    <name evidence="2" type="ORF">CDAR_318041</name>
</gene>
<comment type="caution">
    <text evidence="2">The sequence shown here is derived from an EMBL/GenBank/DDBJ whole genome shotgun (WGS) entry which is preliminary data.</text>
</comment>